<dbReference type="Pfam" id="PF17921">
    <property type="entry name" value="Integrase_H2C2"/>
    <property type="match status" value="1"/>
</dbReference>
<dbReference type="Proteomes" id="UP000515152">
    <property type="component" value="Chromosome 17"/>
</dbReference>
<evidence type="ECO:0000259" key="2">
    <source>
        <dbReference type="Pfam" id="PF17921"/>
    </source>
</evidence>
<keyword evidence="3" id="KW-1185">Reference proteome</keyword>
<dbReference type="FunFam" id="1.10.340.70:FF:000001">
    <property type="entry name" value="Retrovirus-related Pol polyprotein from transposon gypsy-like Protein"/>
    <property type="match status" value="1"/>
</dbReference>
<name>A0A6P8GKA9_CLUHA</name>
<sequence>MSLIKPTDVISGTVQLSMETAGVMEVHLQPEPPLTIPDQSDIPVDLDGSALCPEQTKEAKTPEDNDSDLVETVCAEVVLACCNAVGVRPSTSEPLDAPNQCPELTSVDWKQAQVDDHVTRTVTKALGRTHLTPAERAVLSQDAMRLLRHRPRLFLKNGVLHRKLPDPKTLAEWHQLVLPPAWRQEAWQLCHEKAGHFGGEKTLHLMQSRFFWVGQAKDILEWSASCPRCVLRKAPTTQTKAPLVPIMK</sequence>
<dbReference type="OrthoDB" id="115183at2759"/>
<dbReference type="PANTHER" id="PTHR37984:SF15">
    <property type="entry name" value="INTEGRASE CATALYTIC DOMAIN-CONTAINING PROTEIN"/>
    <property type="match status" value="1"/>
</dbReference>
<dbReference type="Gene3D" id="1.10.340.70">
    <property type="match status" value="1"/>
</dbReference>
<dbReference type="InterPro" id="IPR041588">
    <property type="entry name" value="Integrase_H2C2"/>
</dbReference>
<dbReference type="InterPro" id="IPR050951">
    <property type="entry name" value="Retrovirus_Pol_polyprotein"/>
</dbReference>
<dbReference type="RefSeq" id="XP_031439554.1">
    <property type="nucleotide sequence ID" value="XM_031583694.1"/>
</dbReference>
<accession>A0A6P8GKA9</accession>
<dbReference type="PANTHER" id="PTHR37984">
    <property type="entry name" value="PROTEIN CBG26694"/>
    <property type="match status" value="1"/>
</dbReference>
<protein>
    <recommendedName>
        <fullName evidence="1">Gypsy retrotransposon integrase-like protein 1</fullName>
    </recommendedName>
</protein>
<dbReference type="AlphaFoldDB" id="A0A6P8GKA9"/>
<proteinExistence type="predicted"/>
<reference evidence="4" key="1">
    <citation type="submission" date="2025-08" db="UniProtKB">
        <authorList>
            <consortium name="RefSeq"/>
        </authorList>
    </citation>
    <scope>IDENTIFICATION</scope>
</reference>
<gene>
    <name evidence="4" type="primary">LOC116224353</name>
</gene>
<feature type="domain" description="Integrase zinc-binding" evidence="2">
    <location>
        <begin position="179"/>
        <end position="234"/>
    </location>
</feature>
<dbReference type="GeneID" id="116224353"/>
<organism evidence="3 4">
    <name type="scientific">Clupea harengus</name>
    <name type="common">Atlantic herring</name>
    <dbReference type="NCBI Taxonomy" id="7950"/>
    <lineage>
        <taxon>Eukaryota</taxon>
        <taxon>Metazoa</taxon>
        <taxon>Chordata</taxon>
        <taxon>Craniata</taxon>
        <taxon>Vertebrata</taxon>
        <taxon>Euteleostomi</taxon>
        <taxon>Actinopterygii</taxon>
        <taxon>Neopterygii</taxon>
        <taxon>Teleostei</taxon>
        <taxon>Clupei</taxon>
        <taxon>Clupeiformes</taxon>
        <taxon>Clupeoidei</taxon>
        <taxon>Clupeidae</taxon>
        <taxon>Clupea</taxon>
    </lineage>
</organism>
<evidence type="ECO:0000313" key="3">
    <source>
        <dbReference type="Proteomes" id="UP000515152"/>
    </source>
</evidence>
<evidence type="ECO:0000256" key="1">
    <source>
        <dbReference type="ARBA" id="ARBA00039658"/>
    </source>
</evidence>
<evidence type="ECO:0000313" key="4">
    <source>
        <dbReference type="RefSeq" id="XP_031439554.1"/>
    </source>
</evidence>
<dbReference type="KEGG" id="char:116224353"/>